<dbReference type="GO" id="GO:0050660">
    <property type="term" value="F:flavin adenine dinucleotide binding"/>
    <property type="evidence" value="ECO:0007669"/>
    <property type="project" value="InterPro"/>
</dbReference>
<dbReference type="GO" id="GO:0017150">
    <property type="term" value="F:tRNA dihydrouridine synthase activity"/>
    <property type="evidence" value="ECO:0007669"/>
    <property type="project" value="InterPro"/>
</dbReference>
<dbReference type="Proteomes" id="UP000282876">
    <property type="component" value="Unassembled WGS sequence"/>
</dbReference>
<evidence type="ECO:0000256" key="9">
    <source>
        <dbReference type="PIRSR" id="PIRSR006621-1"/>
    </source>
</evidence>
<sequence>METFKIYLAPMLDVTTPQFRKFIRHLNKDVILFTEMIVAETVIHVSDEKLTQILGEYEENTIVQIGGCDPYSISRAIRKINEVTKFDQFNLNCGCPSSRVQKGNFGACLMLQPETIIKIINTVYEETGFVLSLKIRIGVDEFDSYDFFKDFISSIVSNTKCDTFFVHARKCWLNGLSPSQNRTIPPIRYDFVHRIKEEFPKQKFILNGAINNVFQLQTKGNLDGFMIGRAAIKNPFIFCEFTQKLNEKYTEIEKHTTLLLNYFLLYNQNEIVKHIHIFPVLNFFHGKPGNKKYKNFITETARKKITFGDYIIKLEEFLVNFNF</sequence>
<feature type="domain" description="DUS-like FMN-binding" evidence="11">
    <location>
        <begin position="8"/>
        <end position="303"/>
    </location>
</feature>
<evidence type="ECO:0000256" key="2">
    <source>
        <dbReference type="ARBA" id="ARBA00022630"/>
    </source>
</evidence>
<reference evidence="12 13" key="1">
    <citation type="submission" date="2018-10" db="EMBL/GenBank/DDBJ databases">
        <title>Draft genome sequence of the microsporidian Tubulinosema ratisbonensis.</title>
        <authorList>
            <person name="Polonais V."/>
            <person name="Peyretaillade E."/>
            <person name="Niehus S."/>
            <person name="Wawrzyniak I."/>
            <person name="Franchet A."/>
            <person name="Gaspin C."/>
            <person name="Reichstadt M."/>
            <person name="Belser C."/>
            <person name="Labadie K."/>
            <person name="Delbac F."/>
            <person name="Ferrandon D."/>
        </authorList>
    </citation>
    <scope>NUCLEOTIDE SEQUENCE [LARGE SCALE GENOMIC DNA]</scope>
    <source>
        <strain evidence="12 13">Franzen</strain>
    </source>
</reference>
<feature type="binding site" evidence="10">
    <location>
        <position position="64"/>
    </location>
    <ligand>
        <name>FMN</name>
        <dbReference type="ChEBI" id="CHEBI:58210"/>
    </ligand>
</feature>
<dbReference type="STRING" id="291195.A0A437AII6"/>
<dbReference type="VEuPathDB" id="MicrosporidiaDB:TUBRATIS_26140"/>
<name>A0A437AII6_9MICR</name>
<feature type="active site" description="Proton donor" evidence="9">
    <location>
        <position position="95"/>
    </location>
</feature>
<keyword evidence="5" id="KW-0521">NADP</keyword>
<dbReference type="PANTHER" id="PTHR42907:SF1">
    <property type="entry name" value="FMN-LINKED OXIDOREDUCTASES SUPERFAMILY PROTEIN"/>
    <property type="match status" value="1"/>
</dbReference>
<dbReference type="CDD" id="cd02801">
    <property type="entry name" value="DUS_like_FMN"/>
    <property type="match status" value="1"/>
</dbReference>
<protein>
    <recommendedName>
        <fullName evidence="8">tRNA-dihydrouridine synthase</fullName>
        <ecNumber evidence="8">1.3.1.-</ecNumber>
    </recommendedName>
</protein>
<keyword evidence="4 8" id="KW-0819">tRNA processing</keyword>
<dbReference type="GO" id="GO:0000049">
    <property type="term" value="F:tRNA binding"/>
    <property type="evidence" value="ECO:0007669"/>
    <property type="project" value="UniProtKB-KW"/>
</dbReference>
<dbReference type="PIRSF" id="PIRSF006621">
    <property type="entry name" value="Dus"/>
    <property type="match status" value="1"/>
</dbReference>
<comment type="similarity">
    <text evidence="8">Belongs to the dus family.</text>
</comment>
<evidence type="ECO:0000259" key="11">
    <source>
        <dbReference type="Pfam" id="PF01207"/>
    </source>
</evidence>
<feature type="binding site" evidence="10">
    <location>
        <position position="134"/>
    </location>
    <ligand>
        <name>FMN</name>
        <dbReference type="ChEBI" id="CHEBI:58210"/>
    </ligand>
</feature>
<dbReference type="EMBL" id="RCSS01000711">
    <property type="protein sequence ID" value="RVD90952.1"/>
    <property type="molecule type" value="Genomic_DNA"/>
</dbReference>
<keyword evidence="13" id="KW-1185">Reference proteome</keyword>
<keyword evidence="10" id="KW-0547">Nucleotide-binding</keyword>
<dbReference type="Pfam" id="PF01207">
    <property type="entry name" value="Dus"/>
    <property type="match status" value="1"/>
</dbReference>
<dbReference type="EC" id="1.3.1.-" evidence="8"/>
<dbReference type="PANTHER" id="PTHR42907">
    <property type="entry name" value="FMN-LINKED OXIDOREDUCTASES SUPERFAMILY PROTEIN"/>
    <property type="match status" value="1"/>
</dbReference>
<dbReference type="InterPro" id="IPR013785">
    <property type="entry name" value="Aldolase_TIM"/>
</dbReference>
<dbReference type="InterPro" id="IPR035587">
    <property type="entry name" value="DUS-like_FMN-bd"/>
</dbReference>
<keyword evidence="1" id="KW-0820">tRNA-binding</keyword>
<feature type="binding site" evidence="10">
    <location>
        <begin position="228"/>
        <end position="229"/>
    </location>
    <ligand>
        <name>FMN</name>
        <dbReference type="ChEBI" id="CHEBI:58210"/>
    </ligand>
</feature>
<dbReference type="InterPro" id="IPR004653">
    <property type="entry name" value="DusA"/>
</dbReference>
<dbReference type="NCBIfam" id="NF008774">
    <property type="entry name" value="PRK11815.1"/>
    <property type="match status" value="1"/>
</dbReference>
<evidence type="ECO:0000256" key="10">
    <source>
        <dbReference type="PIRSR" id="PIRSR006621-2"/>
    </source>
</evidence>
<evidence type="ECO:0000313" key="12">
    <source>
        <dbReference type="EMBL" id="RVD90952.1"/>
    </source>
</evidence>
<dbReference type="InterPro" id="IPR001269">
    <property type="entry name" value="DUS_fam"/>
</dbReference>
<comment type="caution">
    <text evidence="12">The sequence shown here is derived from an EMBL/GenBank/DDBJ whole genome shotgun (WGS) entry which is preliminary data.</text>
</comment>
<organism evidence="12 13">
    <name type="scientific">Tubulinosema ratisbonensis</name>
    <dbReference type="NCBI Taxonomy" id="291195"/>
    <lineage>
        <taxon>Eukaryota</taxon>
        <taxon>Fungi</taxon>
        <taxon>Fungi incertae sedis</taxon>
        <taxon>Microsporidia</taxon>
        <taxon>Tubulinosematoidea</taxon>
        <taxon>Tubulinosematidae</taxon>
        <taxon>Tubulinosema</taxon>
    </lineage>
</organism>
<evidence type="ECO:0000256" key="1">
    <source>
        <dbReference type="ARBA" id="ARBA00022555"/>
    </source>
</evidence>
<keyword evidence="2 8" id="KW-0285">Flavoprotein</keyword>
<evidence type="ECO:0000256" key="7">
    <source>
        <dbReference type="ARBA" id="ARBA00023002"/>
    </source>
</evidence>
<evidence type="ECO:0000256" key="5">
    <source>
        <dbReference type="ARBA" id="ARBA00022857"/>
    </source>
</evidence>
<dbReference type="OrthoDB" id="10262250at2759"/>
<accession>A0A437AII6</accession>
<gene>
    <name evidence="12" type="ORF">TUBRATIS_26140</name>
</gene>
<proteinExistence type="inferred from homology"/>
<dbReference type="SUPFAM" id="SSF51395">
    <property type="entry name" value="FMN-linked oxidoreductases"/>
    <property type="match status" value="1"/>
</dbReference>
<comment type="cofactor">
    <cofactor evidence="8 10">
        <name>FMN</name>
        <dbReference type="ChEBI" id="CHEBI:58210"/>
    </cofactor>
</comment>
<keyword evidence="7 8" id="KW-0560">Oxidoreductase</keyword>
<dbReference type="AlphaFoldDB" id="A0A437AII6"/>
<feature type="binding site" evidence="10">
    <location>
        <position position="167"/>
    </location>
    <ligand>
        <name>FMN</name>
        <dbReference type="ChEBI" id="CHEBI:58210"/>
    </ligand>
</feature>
<evidence type="ECO:0000256" key="8">
    <source>
        <dbReference type="PIRNR" id="PIRNR006621"/>
    </source>
</evidence>
<comment type="function">
    <text evidence="8">Catalyzes the synthesis of dihydrouridine, a modified base found in the D-loop of most tRNAs.</text>
</comment>
<evidence type="ECO:0000256" key="3">
    <source>
        <dbReference type="ARBA" id="ARBA00022643"/>
    </source>
</evidence>
<evidence type="ECO:0000256" key="6">
    <source>
        <dbReference type="ARBA" id="ARBA00022884"/>
    </source>
</evidence>
<keyword evidence="6" id="KW-0694">RNA-binding</keyword>
<evidence type="ECO:0000313" key="13">
    <source>
        <dbReference type="Proteomes" id="UP000282876"/>
    </source>
</evidence>
<dbReference type="Gene3D" id="3.20.20.70">
    <property type="entry name" value="Aldolase class I"/>
    <property type="match status" value="1"/>
</dbReference>
<evidence type="ECO:0000256" key="4">
    <source>
        <dbReference type="ARBA" id="ARBA00022694"/>
    </source>
</evidence>
<keyword evidence="3 8" id="KW-0288">FMN</keyword>